<dbReference type="PROSITE" id="PS51118">
    <property type="entry name" value="HTH_HXLR"/>
    <property type="match status" value="1"/>
</dbReference>
<dbReference type="InterPro" id="IPR036388">
    <property type="entry name" value="WH-like_DNA-bd_sf"/>
</dbReference>
<evidence type="ECO:0000256" key="3">
    <source>
        <dbReference type="ARBA" id="ARBA00023163"/>
    </source>
</evidence>
<dbReference type="InterPro" id="IPR002577">
    <property type="entry name" value="HTH_HxlR"/>
</dbReference>
<feature type="compositionally biased region" description="Low complexity" evidence="4">
    <location>
        <begin position="129"/>
        <end position="139"/>
    </location>
</feature>
<dbReference type="PANTHER" id="PTHR33204">
    <property type="entry name" value="TRANSCRIPTIONAL REGULATOR, MARR FAMILY"/>
    <property type="match status" value="1"/>
</dbReference>
<keyword evidence="2" id="KW-0238">DNA-binding</keyword>
<feature type="region of interest" description="Disordered" evidence="4">
    <location>
        <begin position="122"/>
        <end position="146"/>
    </location>
</feature>
<keyword evidence="3" id="KW-0804">Transcription</keyword>
<evidence type="ECO:0000313" key="7">
    <source>
        <dbReference type="Proteomes" id="UP000730482"/>
    </source>
</evidence>
<dbReference type="SUPFAM" id="SSF46785">
    <property type="entry name" value="Winged helix' DNA-binding domain"/>
    <property type="match status" value="1"/>
</dbReference>
<dbReference type="PANTHER" id="PTHR33204:SF37">
    <property type="entry name" value="HTH-TYPE TRANSCRIPTIONAL REGULATOR YODB"/>
    <property type="match status" value="1"/>
</dbReference>
<evidence type="ECO:0000256" key="4">
    <source>
        <dbReference type="SAM" id="MobiDB-lite"/>
    </source>
</evidence>
<evidence type="ECO:0000313" key="6">
    <source>
        <dbReference type="EMBL" id="MBS2550884.1"/>
    </source>
</evidence>
<dbReference type="Gene3D" id="1.10.10.10">
    <property type="entry name" value="Winged helix-like DNA-binding domain superfamily/Winged helix DNA-binding domain"/>
    <property type="match status" value="1"/>
</dbReference>
<dbReference type="Pfam" id="PF01638">
    <property type="entry name" value="HxlR"/>
    <property type="match status" value="1"/>
</dbReference>
<proteinExistence type="predicted"/>
<sequence length="146" mass="15745">MEVTALADDARGDLFDPACPTRELLDRIGSKWTSMAVKVLAEAAPQEVRFAELRRRMPGVSQKMLSTTLQALVRDGLAGRRVEPTVPPRVHYSLTGLGLSLEEPLAALRAWAEEHMAAIDRANREAVTSQAASDAQSASPGQPANL</sequence>
<evidence type="ECO:0000259" key="5">
    <source>
        <dbReference type="PROSITE" id="PS51118"/>
    </source>
</evidence>
<name>A0ABS5KXW4_9ACTN</name>
<keyword evidence="7" id="KW-1185">Reference proteome</keyword>
<accession>A0ABS5KXW4</accession>
<protein>
    <submittedName>
        <fullName evidence="6">Helix-turn-helix transcriptional regulator</fullName>
    </submittedName>
</protein>
<reference evidence="6 7" key="1">
    <citation type="submission" date="2020-02" db="EMBL/GenBank/DDBJ databases">
        <title>Acidophilic actinobacteria isolated from forest soil.</title>
        <authorList>
            <person name="Golinska P."/>
        </authorList>
    </citation>
    <scope>NUCLEOTIDE SEQUENCE [LARGE SCALE GENOMIC DNA]</scope>
    <source>
        <strain evidence="6 7">NL8</strain>
    </source>
</reference>
<evidence type="ECO:0000256" key="1">
    <source>
        <dbReference type="ARBA" id="ARBA00023015"/>
    </source>
</evidence>
<dbReference type="InterPro" id="IPR036390">
    <property type="entry name" value="WH_DNA-bd_sf"/>
</dbReference>
<dbReference type="EMBL" id="JAAFYZ010000118">
    <property type="protein sequence ID" value="MBS2550884.1"/>
    <property type="molecule type" value="Genomic_DNA"/>
</dbReference>
<gene>
    <name evidence="6" type="ORF">KGQ19_28830</name>
</gene>
<organism evidence="6 7">
    <name type="scientific">Catenulispora pinistramenti</name>
    <dbReference type="NCBI Taxonomy" id="2705254"/>
    <lineage>
        <taxon>Bacteria</taxon>
        <taxon>Bacillati</taxon>
        <taxon>Actinomycetota</taxon>
        <taxon>Actinomycetes</taxon>
        <taxon>Catenulisporales</taxon>
        <taxon>Catenulisporaceae</taxon>
        <taxon>Catenulispora</taxon>
    </lineage>
</organism>
<evidence type="ECO:0000256" key="2">
    <source>
        <dbReference type="ARBA" id="ARBA00023125"/>
    </source>
</evidence>
<feature type="domain" description="HTH hxlR-type" evidence="5">
    <location>
        <begin position="19"/>
        <end position="120"/>
    </location>
</feature>
<dbReference type="Proteomes" id="UP000730482">
    <property type="component" value="Unassembled WGS sequence"/>
</dbReference>
<dbReference type="RefSeq" id="WP_212014590.1">
    <property type="nucleotide sequence ID" value="NZ_JAAFYZ010000118.1"/>
</dbReference>
<keyword evidence="1" id="KW-0805">Transcription regulation</keyword>
<comment type="caution">
    <text evidence="6">The sequence shown here is derived from an EMBL/GenBank/DDBJ whole genome shotgun (WGS) entry which is preliminary data.</text>
</comment>